<reference evidence="2 3" key="1">
    <citation type="journal article" date="2018" name="Mol. Biol. Evol.">
        <title>Broad Genomic Sampling Reveals a Smut Pathogenic Ancestry of the Fungal Clade Ustilaginomycotina.</title>
        <authorList>
            <person name="Kijpornyongpan T."/>
            <person name="Mondo S.J."/>
            <person name="Barry K."/>
            <person name="Sandor L."/>
            <person name="Lee J."/>
            <person name="Lipzen A."/>
            <person name="Pangilinan J."/>
            <person name="LaButti K."/>
            <person name="Hainaut M."/>
            <person name="Henrissat B."/>
            <person name="Grigoriev I.V."/>
            <person name="Spatafora J.W."/>
            <person name="Aime M.C."/>
        </authorList>
    </citation>
    <scope>NUCLEOTIDE SEQUENCE [LARGE SCALE GENOMIC DNA]</scope>
    <source>
        <strain evidence="2 3">MCA 4198</strain>
    </source>
</reference>
<organism evidence="2 3">
    <name type="scientific">Acaromyces ingoldii</name>
    <dbReference type="NCBI Taxonomy" id="215250"/>
    <lineage>
        <taxon>Eukaryota</taxon>
        <taxon>Fungi</taxon>
        <taxon>Dikarya</taxon>
        <taxon>Basidiomycota</taxon>
        <taxon>Ustilaginomycotina</taxon>
        <taxon>Exobasidiomycetes</taxon>
        <taxon>Exobasidiales</taxon>
        <taxon>Cryptobasidiaceae</taxon>
        <taxon>Acaromyces</taxon>
    </lineage>
</organism>
<proteinExistence type="predicted"/>
<feature type="compositionally biased region" description="Polar residues" evidence="1">
    <location>
        <begin position="11"/>
        <end position="24"/>
    </location>
</feature>
<dbReference type="InParanoid" id="A0A316YSK2"/>
<evidence type="ECO:0000313" key="3">
    <source>
        <dbReference type="Proteomes" id="UP000245768"/>
    </source>
</evidence>
<evidence type="ECO:0000256" key="1">
    <source>
        <dbReference type="SAM" id="MobiDB-lite"/>
    </source>
</evidence>
<dbReference type="Proteomes" id="UP000245768">
    <property type="component" value="Unassembled WGS sequence"/>
</dbReference>
<feature type="compositionally biased region" description="Low complexity" evidence="1">
    <location>
        <begin position="84"/>
        <end position="100"/>
    </location>
</feature>
<sequence length="167" mass="18078">MPVKREHLDDSSTVDSRYSPSSLISHEASDDKYRSLSESSDQVSSDNYQPTSRSTTPSSSCPSSPRPSPAKRAKLASATPSKGARAAAQARASASSASASPRKQTAKGWTHEEVEMILLYLASRNIAPLSPADMAKLLELLPGRTERGIKDQVNLKLRPRMKQLQGK</sequence>
<dbReference type="AlphaFoldDB" id="A0A316YSK2"/>
<feature type="compositionally biased region" description="Basic and acidic residues" evidence="1">
    <location>
        <begin position="1"/>
        <end position="10"/>
    </location>
</feature>
<dbReference type="RefSeq" id="XP_025379300.1">
    <property type="nucleotide sequence ID" value="XM_025524871.1"/>
</dbReference>
<protein>
    <recommendedName>
        <fullName evidence="4">Myb-like domain-containing protein</fullName>
    </recommendedName>
</protein>
<accession>A0A316YSK2</accession>
<name>A0A316YSK2_9BASI</name>
<dbReference type="EMBL" id="KZ819635">
    <property type="protein sequence ID" value="PWN92102.1"/>
    <property type="molecule type" value="Genomic_DNA"/>
</dbReference>
<feature type="region of interest" description="Disordered" evidence="1">
    <location>
        <begin position="1"/>
        <end position="108"/>
    </location>
</feature>
<dbReference type="GeneID" id="37046787"/>
<feature type="compositionally biased region" description="Low complexity" evidence="1">
    <location>
        <begin position="36"/>
        <end position="63"/>
    </location>
</feature>
<evidence type="ECO:0000313" key="2">
    <source>
        <dbReference type="EMBL" id="PWN92102.1"/>
    </source>
</evidence>
<gene>
    <name evidence="2" type="ORF">FA10DRAFT_300633</name>
</gene>
<evidence type="ECO:0008006" key="4">
    <source>
        <dbReference type="Google" id="ProtNLM"/>
    </source>
</evidence>
<keyword evidence="3" id="KW-1185">Reference proteome</keyword>